<dbReference type="RefSeq" id="WP_244076072.1">
    <property type="nucleotide sequence ID" value="NZ_AP025581.1"/>
</dbReference>
<gene>
    <name evidence="2" type="ORF">CE91St16_05900</name>
</gene>
<evidence type="ECO:0000313" key="3">
    <source>
        <dbReference type="Proteomes" id="UP001055105"/>
    </source>
</evidence>
<protein>
    <recommendedName>
        <fullName evidence="4">DUF2141 domain-containing protein</fullName>
    </recommendedName>
</protein>
<evidence type="ECO:0000256" key="1">
    <source>
        <dbReference type="SAM" id="SignalP"/>
    </source>
</evidence>
<comment type="caution">
    <text evidence="2">The sequence shown here is derived from an EMBL/GenBank/DDBJ whole genome shotgun (WGS) entry which is preliminary data.</text>
</comment>
<sequence>MKAWKLVLTVVFALASVAAAAKTLEITVTDIRSDKGNVLAMAKVAGREQPVYGMSPAKRGEVVVTLEGIDAETAEVSLLHDEDGDYKMKTGERGPAEGYAAKKCTLPAERNAVTIRLRYPAAE</sequence>
<dbReference type="AlphaFoldDB" id="A0AA37NQE5"/>
<feature type="signal peptide" evidence="1">
    <location>
        <begin position="1"/>
        <end position="21"/>
    </location>
</feature>
<organism evidence="2 3">
    <name type="scientific">Alistipes finegoldii</name>
    <dbReference type="NCBI Taxonomy" id="214856"/>
    <lineage>
        <taxon>Bacteria</taxon>
        <taxon>Pseudomonadati</taxon>
        <taxon>Bacteroidota</taxon>
        <taxon>Bacteroidia</taxon>
        <taxon>Bacteroidales</taxon>
        <taxon>Rikenellaceae</taxon>
        <taxon>Alistipes</taxon>
    </lineage>
</organism>
<dbReference type="Proteomes" id="UP001055105">
    <property type="component" value="Unassembled WGS sequence"/>
</dbReference>
<feature type="chain" id="PRO_5041336951" description="DUF2141 domain-containing protein" evidence="1">
    <location>
        <begin position="22"/>
        <end position="123"/>
    </location>
</feature>
<proteinExistence type="predicted"/>
<name>A0AA37NQE5_9BACT</name>
<evidence type="ECO:0000313" key="2">
    <source>
        <dbReference type="EMBL" id="GKI17682.1"/>
    </source>
</evidence>
<accession>A0AA37NQE5</accession>
<reference evidence="2" key="1">
    <citation type="submission" date="2022-01" db="EMBL/GenBank/DDBJ databases">
        <title>Novel bile acid biosynthetic pathways are enriched in the microbiome of centenarians.</title>
        <authorList>
            <person name="Sato Y."/>
            <person name="Atarashi K."/>
            <person name="Plichta R.D."/>
            <person name="Arai Y."/>
            <person name="Sasajima S."/>
            <person name="Kearney M.S."/>
            <person name="Suda W."/>
            <person name="Takeshita K."/>
            <person name="Sasaki T."/>
            <person name="Okamoto S."/>
            <person name="Skelly N.A."/>
            <person name="Okamura Y."/>
            <person name="Vlamakis H."/>
            <person name="Li Y."/>
            <person name="Tanoue T."/>
            <person name="Takei H."/>
            <person name="Nittono H."/>
            <person name="Narushima S."/>
            <person name="Irie J."/>
            <person name="Itoh H."/>
            <person name="Moriya K."/>
            <person name="Sugiura Y."/>
            <person name="Suematsu M."/>
            <person name="Moritoki N."/>
            <person name="Shibata S."/>
            <person name="Littman R.D."/>
            <person name="Fischbach A.M."/>
            <person name="Uwamino Y."/>
            <person name="Inoue T."/>
            <person name="Honda A."/>
            <person name="Hattori M."/>
            <person name="Murai T."/>
            <person name="Xavier J.R."/>
            <person name="Hirose N."/>
            <person name="Honda K."/>
        </authorList>
    </citation>
    <scope>NUCLEOTIDE SEQUENCE</scope>
    <source>
        <strain evidence="2">CE91-St16</strain>
    </source>
</reference>
<dbReference type="EMBL" id="BQOL01000001">
    <property type="protein sequence ID" value="GKI17682.1"/>
    <property type="molecule type" value="Genomic_DNA"/>
</dbReference>
<keyword evidence="1" id="KW-0732">Signal</keyword>
<evidence type="ECO:0008006" key="4">
    <source>
        <dbReference type="Google" id="ProtNLM"/>
    </source>
</evidence>